<dbReference type="GO" id="GO:0016020">
    <property type="term" value="C:membrane"/>
    <property type="evidence" value="ECO:0007669"/>
    <property type="project" value="TreeGrafter"/>
</dbReference>
<keyword evidence="1" id="KW-0472">Membrane</keyword>
<evidence type="ECO:0000313" key="4">
    <source>
        <dbReference type="Proteomes" id="UP000176944"/>
    </source>
</evidence>
<keyword evidence="3" id="KW-0808">Transferase</keyword>
<name>A0A1D9G977_MOOP1</name>
<reference evidence="4" key="1">
    <citation type="submission" date="2016-10" db="EMBL/GenBank/DDBJ databases">
        <title>Comparative genomics uncovers the prolific and rare metabolic potential of the cyanobacterial genus Moorea.</title>
        <authorList>
            <person name="Leao T."/>
            <person name="Castelao G."/>
            <person name="Korobeynikov A."/>
            <person name="Monroe E.A."/>
            <person name="Podell S."/>
            <person name="Glukhov E."/>
            <person name="Allen E."/>
            <person name="Gerwick W.H."/>
            <person name="Gerwick L."/>
        </authorList>
    </citation>
    <scope>NUCLEOTIDE SEQUENCE [LARGE SCALE GENOMIC DNA]</scope>
    <source>
        <strain evidence="4">JHB</strain>
    </source>
</reference>
<gene>
    <name evidence="3" type="ORF">BJP36_32420</name>
</gene>
<evidence type="ECO:0000313" key="3">
    <source>
        <dbReference type="EMBL" id="AOY83930.1"/>
    </source>
</evidence>
<accession>A0A1D9G977</accession>
<proteinExistence type="predicted"/>
<dbReference type="PANTHER" id="PTHR23028:SF53">
    <property type="entry name" value="ACYL_TRANSF_3 DOMAIN-CONTAINING PROTEIN"/>
    <property type="match status" value="1"/>
</dbReference>
<feature type="transmembrane region" description="Helical" evidence="1">
    <location>
        <begin position="20"/>
        <end position="40"/>
    </location>
</feature>
<feature type="transmembrane region" description="Helical" evidence="1">
    <location>
        <begin position="181"/>
        <end position="200"/>
    </location>
</feature>
<dbReference type="PANTHER" id="PTHR23028">
    <property type="entry name" value="ACETYLTRANSFERASE"/>
    <property type="match status" value="1"/>
</dbReference>
<keyword evidence="1" id="KW-1133">Transmembrane helix</keyword>
<feature type="transmembrane region" description="Helical" evidence="1">
    <location>
        <begin position="60"/>
        <end position="79"/>
    </location>
</feature>
<feature type="transmembrane region" description="Helical" evidence="1">
    <location>
        <begin position="148"/>
        <end position="169"/>
    </location>
</feature>
<sequence>MNFNDNKKYLYNISSNKEYLNSIHVLRGIAALLVVCEHIVGRSPYSTFNQYFGWLNNLGHYGVVAFFVISGFLLPFSLGEDYNLNKYGRFMLRRVVRIEPTYLGSIALSCVVIFVITRIAPNAEPWMPSVKQILSNIFYLVPFTNDTWILGVYWTLAIEFQFYVIIGLLHPGFRRLSQQSTLNISFISILFSLLVFASPWCEPLQLIKYSPYFALGILLAMQFRYKLPYPNLVLTLIAITIPAILSGLALSEWLIGLVTFFIILYWKPPSLSDSLLGRALLFGGTISYSWYVTHQLLASVGESVAKFISSQSSLPLRDILVNLVPVGVFVFSIIFAWLLYILIEKPTHKLARRIRYKASS</sequence>
<feature type="domain" description="Acyltransferase 3" evidence="2">
    <location>
        <begin position="21"/>
        <end position="340"/>
    </location>
</feature>
<protein>
    <submittedName>
        <fullName evidence="3">Acyltransferase</fullName>
    </submittedName>
</protein>
<organism evidence="3 4">
    <name type="scientific">Moorena producens (strain JHB)</name>
    <dbReference type="NCBI Taxonomy" id="1454205"/>
    <lineage>
        <taxon>Bacteria</taxon>
        <taxon>Bacillati</taxon>
        <taxon>Cyanobacteriota</taxon>
        <taxon>Cyanophyceae</taxon>
        <taxon>Coleofasciculales</taxon>
        <taxon>Coleofasciculaceae</taxon>
        <taxon>Moorena</taxon>
    </lineage>
</organism>
<dbReference type="Proteomes" id="UP000176944">
    <property type="component" value="Chromosome"/>
</dbReference>
<dbReference type="AlphaFoldDB" id="A0A1D9G977"/>
<dbReference type="InterPro" id="IPR050879">
    <property type="entry name" value="Acyltransferase_3"/>
</dbReference>
<feature type="transmembrane region" description="Helical" evidence="1">
    <location>
        <begin position="232"/>
        <end position="265"/>
    </location>
</feature>
<feature type="transmembrane region" description="Helical" evidence="1">
    <location>
        <begin position="100"/>
        <end position="120"/>
    </location>
</feature>
<keyword evidence="3" id="KW-0012">Acyltransferase</keyword>
<dbReference type="GO" id="GO:0016747">
    <property type="term" value="F:acyltransferase activity, transferring groups other than amino-acyl groups"/>
    <property type="evidence" value="ECO:0007669"/>
    <property type="project" value="InterPro"/>
</dbReference>
<dbReference type="GO" id="GO:0000271">
    <property type="term" value="P:polysaccharide biosynthetic process"/>
    <property type="evidence" value="ECO:0007669"/>
    <property type="project" value="TreeGrafter"/>
</dbReference>
<dbReference type="EMBL" id="CP017708">
    <property type="protein sequence ID" value="AOY83930.1"/>
    <property type="molecule type" value="Genomic_DNA"/>
</dbReference>
<dbReference type="Pfam" id="PF01757">
    <property type="entry name" value="Acyl_transf_3"/>
    <property type="match status" value="1"/>
</dbReference>
<evidence type="ECO:0000256" key="1">
    <source>
        <dbReference type="SAM" id="Phobius"/>
    </source>
</evidence>
<keyword evidence="1" id="KW-0812">Transmembrane</keyword>
<dbReference type="InterPro" id="IPR002656">
    <property type="entry name" value="Acyl_transf_3_dom"/>
</dbReference>
<evidence type="ECO:0000259" key="2">
    <source>
        <dbReference type="Pfam" id="PF01757"/>
    </source>
</evidence>
<feature type="transmembrane region" description="Helical" evidence="1">
    <location>
        <begin position="319"/>
        <end position="343"/>
    </location>
</feature>